<evidence type="ECO:0008006" key="3">
    <source>
        <dbReference type="Google" id="ProtNLM"/>
    </source>
</evidence>
<dbReference type="PANTHER" id="PTHR33096:SF1">
    <property type="entry name" value="CXC1-LIKE CYSTEINE CLUSTER ASSOCIATED WITH KDZ TRANSPOSASES DOMAIN-CONTAINING PROTEIN"/>
    <property type="match status" value="1"/>
</dbReference>
<feature type="non-terminal residue" evidence="1">
    <location>
        <position position="260"/>
    </location>
</feature>
<dbReference type="InterPro" id="IPR040521">
    <property type="entry name" value="KDZ"/>
</dbReference>
<sequence>LMRHGYVACTPAAPALGIGLKALDFYLQLRRQHPRLGIQAYARAISRFANIPFQETFREQVSNAFDVYLMVLREIDRRVDAFLGHDTPGWRIQNSCPPCTFKVPGERALPVGRLWTMDGNGSLKRHANAGSADPRVFQSDYLLSAEQVDVYKDEVRPQTGGRKDVLQGAEPGDGAEEPIPCVSNWKNLQPEHMKTAKTQFEQTGAFVSACRHGFILCWAEMIRSGELAKYGLAHVAVLLLYALWLRDRGGYDIGCGFEST</sequence>
<accession>A0A165JXV0</accession>
<evidence type="ECO:0000313" key="2">
    <source>
        <dbReference type="Proteomes" id="UP000077266"/>
    </source>
</evidence>
<protein>
    <recommendedName>
        <fullName evidence="3">CxC2-like cysteine cluster KDZ transposase-associated domain-containing protein</fullName>
    </recommendedName>
</protein>
<gene>
    <name evidence="1" type="ORF">EXIGLDRAFT_581101</name>
</gene>
<organism evidence="1 2">
    <name type="scientific">Exidia glandulosa HHB12029</name>
    <dbReference type="NCBI Taxonomy" id="1314781"/>
    <lineage>
        <taxon>Eukaryota</taxon>
        <taxon>Fungi</taxon>
        <taxon>Dikarya</taxon>
        <taxon>Basidiomycota</taxon>
        <taxon>Agaricomycotina</taxon>
        <taxon>Agaricomycetes</taxon>
        <taxon>Auriculariales</taxon>
        <taxon>Exidiaceae</taxon>
        <taxon>Exidia</taxon>
    </lineage>
</organism>
<dbReference type="InParanoid" id="A0A165JXV0"/>
<reference evidence="1 2" key="1">
    <citation type="journal article" date="2016" name="Mol. Biol. Evol.">
        <title>Comparative Genomics of Early-Diverging Mushroom-Forming Fungi Provides Insights into the Origins of Lignocellulose Decay Capabilities.</title>
        <authorList>
            <person name="Nagy L.G."/>
            <person name="Riley R."/>
            <person name="Tritt A."/>
            <person name="Adam C."/>
            <person name="Daum C."/>
            <person name="Floudas D."/>
            <person name="Sun H."/>
            <person name="Yadav J.S."/>
            <person name="Pangilinan J."/>
            <person name="Larsson K.H."/>
            <person name="Matsuura K."/>
            <person name="Barry K."/>
            <person name="Labutti K."/>
            <person name="Kuo R."/>
            <person name="Ohm R.A."/>
            <person name="Bhattacharya S.S."/>
            <person name="Shirouzu T."/>
            <person name="Yoshinaga Y."/>
            <person name="Martin F.M."/>
            <person name="Grigoriev I.V."/>
            <person name="Hibbett D.S."/>
        </authorList>
    </citation>
    <scope>NUCLEOTIDE SEQUENCE [LARGE SCALE GENOMIC DNA]</scope>
    <source>
        <strain evidence="1 2">HHB12029</strain>
    </source>
</reference>
<keyword evidence="2" id="KW-1185">Reference proteome</keyword>
<feature type="non-terminal residue" evidence="1">
    <location>
        <position position="1"/>
    </location>
</feature>
<dbReference type="PANTHER" id="PTHR33096">
    <property type="entry name" value="CXC2 DOMAIN-CONTAINING PROTEIN"/>
    <property type="match status" value="1"/>
</dbReference>
<dbReference type="Pfam" id="PF18758">
    <property type="entry name" value="KDZ"/>
    <property type="match status" value="1"/>
</dbReference>
<name>A0A165JXV0_EXIGL</name>
<dbReference type="EMBL" id="KV425956">
    <property type="protein sequence ID" value="KZV95496.1"/>
    <property type="molecule type" value="Genomic_DNA"/>
</dbReference>
<evidence type="ECO:0000313" key="1">
    <source>
        <dbReference type="EMBL" id="KZV95496.1"/>
    </source>
</evidence>
<proteinExistence type="predicted"/>
<dbReference type="AlphaFoldDB" id="A0A165JXV0"/>
<dbReference type="Proteomes" id="UP000077266">
    <property type="component" value="Unassembled WGS sequence"/>
</dbReference>
<dbReference type="OrthoDB" id="2665372at2759"/>